<dbReference type="Proteomes" id="UP001548590">
    <property type="component" value="Unassembled WGS sequence"/>
</dbReference>
<evidence type="ECO:0000313" key="3">
    <source>
        <dbReference type="EMBL" id="MET1489125.1"/>
    </source>
</evidence>
<gene>
    <name evidence="3" type="primary">rsmD</name>
    <name evidence="3" type="ORF">ABVT11_04755</name>
</gene>
<comment type="caution">
    <text evidence="3">The sequence shown here is derived from an EMBL/GenBank/DDBJ whole genome shotgun (WGS) entry which is preliminary data.</text>
</comment>
<name>A0ABV2CMI8_9RHOO</name>
<evidence type="ECO:0000256" key="1">
    <source>
        <dbReference type="ARBA" id="ARBA00022603"/>
    </source>
</evidence>
<sequence length="183" mass="19985">MSKVRIVGGSHRSRLIEVPEAIGLRPTPDRVRETLFNWLGQELDGLDCLDLFAGSGALGFEAASRGAASVTMVELAPKVMAHLRSTQEKLRFGNVKLVAADALKLVQSTVSRYDLVLLDPPYRQGWLERLEPAIPTLLKPGARLYLEAENPQESFAGLTRIRQGKAGQVHYALFEKPAPGIAA</sequence>
<dbReference type="EMBL" id="JBEWLZ010000002">
    <property type="protein sequence ID" value="MET1489125.1"/>
    <property type="molecule type" value="Genomic_DNA"/>
</dbReference>
<proteinExistence type="predicted"/>
<dbReference type="GO" id="GO:0052913">
    <property type="term" value="F:16S rRNA (guanine(966)-N(2))-methyltransferase activity"/>
    <property type="evidence" value="ECO:0007669"/>
    <property type="project" value="UniProtKB-EC"/>
</dbReference>
<keyword evidence="4" id="KW-1185">Reference proteome</keyword>
<dbReference type="PANTHER" id="PTHR43542:SF1">
    <property type="entry name" value="METHYLTRANSFERASE"/>
    <property type="match status" value="1"/>
</dbReference>
<dbReference type="PIRSF" id="PIRSF004553">
    <property type="entry name" value="CHP00095"/>
    <property type="match status" value="1"/>
</dbReference>
<keyword evidence="1 3" id="KW-0489">Methyltransferase</keyword>
<dbReference type="InterPro" id="IPR004398">
    <property type="entry name" value="RNA_MeTrfase_RsmD"/>
</dbReference>
<dbReference type="CDD" id="cd02440">
    <property type="entry name" value="AdoMet_MTases"/>
    <property type="match status" value="1"/>
</dbReference>
<dbReference type="PANTHER" id="PTHR43542">
    <property type="entry name" value="METHYLTRANSFERASE"/>
    <property type="match status" value="1"/>
</dbReference>
<dbReference type="Gene3D" id="3.40.50.150">
    <property type="entry name" value="Vaccinia Virus protein VP39"/>
    <property type="match status" value="1"/>
</dbReference>
<dbReference type="EC" id="2.1.1.171" evidence="3"/>
<reference evidence="3 4" key="1">
    <citation type="submission" date="2024-07" db="EMBL/GenBank/DDBJ databases">
        <title>Uliginosibacterium paludis KCTC:42655.</title>
        <authorList>
            <person name="Kim M.K."/>
        </authorList>
    </citation>
    <scope>NUCLEOTIDE SEQUENCE [LARGE SCALE GENOMIC DNA]</scope>
    <source>
        <strain evidence="3 4">KCTC 42655</strain>
    </source>
</reference>
<protein>
    <submittedName>
        <fullName evidence="3">16S rRNA (Guanine(966)-N(2))-methyltransferase RsmD</fullName>
        <ecNumber evidence="3">2.1.1.171</ecNumber>
    </submittedName>
</protein>
<keyword evidence="2 3" id="KW-0808">Transferase</keyword>
<accession>A0ABV2CMI8</accession>
<dbReference type="SUPFAM" id="SSF53335">
    <property type="entry name" value="S-adenosyl-L-methionine-dependent methyltransferases"/>
    <property type="match status" value="1"/>
</dbReference>
<evidence type="ECO:0000313" key="4">
    <source>
        <dbReference type="Proteomes" id="UP001548590"/>
    </source>
</evidence>
<dbReference type="PROSITE" id="PS00092">
    <property type="entry name" value="N6_MTASE"/>
    <property type="match status" value="1"/>
</dbReference>
<dbReference type="Pfam" id="PF03602">
    <property type="entry name" value="Cons_hypoth95"/>
    <property type="match status" value="1"/>
</dbReference>
<dbReference type="InterPro" id="IPR029063">
    <property type="entry name" value="SAM-dependent_MTases_sf"/>
</dbReference>
<dbReference type="NCBIfam" id="TIGR00095">
    <property type="entry name" value="16S rRNA (guanine(966)-N(2))-methyltransferase RsmD"/>
    <property type="match status" value="1"/>
</dbReference>
<evidence type="ECO:0000256" key="2">
    <source>
        <dbReference type="ARBA" id="ARBA00022679"/>
    </source>
</evidence>
<dbReference type="RefSeq" id="WP_345924254.1">
    <property type="nucleotide sequence ID" value="NZ_JBDIVF010000001.1"/>
</dbReference>
<dbReference type="InterPro" id="IPR002052">
    <property type="entry name" value="DNA_methylase_N6_adenine_CS"/>
</dbReference>
<organism evidence="3 4">
    <name type="scientific">Uliginosibacterium paludis</name>
    <dbReference type="NCBI Taxonomy" id="1615952"/>
    <lineage>
        <taxon>Bacteria</taxon>
        <taxon>Pseudomonadati</taxon>
        <taxon>Pseudomonadota</taxon>
        <taxon>Betaproteobacteria</taxon>
        <taxon>Rhodocyclales</taxon>
        <taxon>Zoogloeaceae</taxon>
        <taxon>Uliginosibacterium</taxon>
    </lineage>
</organism>